<comment type="similarity">
    <text evidence="1">Belongs to the NECAP family.</text>
</comment>
<keyword evidence="4" id="KW-0653">Protein transport</keyword>
<feature type="compositionally biased region" description="Polar residues" evidence="5">
    <location>
        <begin position="215"/>
        <end position="227"/>
    </location>
</feature>
<dbReference type="EMBL" id="JAZGQO010000010">
    <property type="protein sequence ID" value="KAK6175706.1"/>
    <property type="molecule type" value="Genomic_DNA"/>
</dbReference>
<dbReference type="PANTHER" id="PTHR12847:SF9">
    <property type="entry name" value="NECAP-LIKE PROTEIN CG9132"/>
    <property type="match status" value="1"/>
</dbReference>
<dbReference type="SUPFAM" id="SSF50729">
    <property type="entry name" value="PH domain-like"/>
    <property type="match status" value="1"/>
</dbReference>
<dbReference type="AlphaFoldDB" id="A0AAN8PQ21"/>
<dbReference type="FunFam" id="2.30.29.30:FF:000064">
    <property type="entry name" value="Adaptin ear-binding coat-associated protein 1"/>
    <property type="match status" value="1"/>
</dbReference>
<dbReference type="Gene3D" id="2.30.29.30">
    <property type="entry name" value="Pleckstrin-homology domain (PH domain)/Phosphotyrosine-binding domain (PTB)"/>
    <property type="match status" value="1"/>
</dbReference>
<keyword evidence="3" id="KW-0254">Endocytosis</keyword>
<keyword evidence="2" id="KW-0813">Transport</keyword>
<dbReference type="GO" id="GO:0030125">
    <property type="term" value="C:clathrin vesicle coat"/>
    <property type="evidence" value="ECO:0007669"/>
    <property type="project" value="TreeGrafter"/>
</dbReference>
<dbReference type="InterPro" id="IPR011993">
    <property type="entry name" value="PH-like_dom_sf"/>
</dbReference>
<feature type="compositionally biased region" description="Polar residues" evidence="5">
    <location>
        <begin position="241"/>
        <end position="256"/>
    </location>
</feature>
<evidence type="ECO:0000256" key="3">
    <source>
        <dbReference type="ARBA" id="ARBA00022583"/>
    </source>
</evidence>
<evidence type="ECO:0000256" key="1">
    <source>
        <dbReference type="ARBA" id="ARBA00007736"/>
    </source>
</evidence>
<dbReference type="PANTHER" id="PTHR12847">
    <property type="entry name" value="ATP-BINDING CASSETTE ABC TRANSPORTER-RELATED"/>
    <property type="match status" value="1"/>
</dbReference>
<evidence type="ECO:0000313" key="8">
    <source>
        <dbReference type="Proteomes" id="UP001347796"/>
    </source>
</evidence>
<feature type="region of interest" description="Disordered" evidence="5">
    <location>
        <begin position="241"/>
        <end position="288"/>
    </location>
</feature>
<sequence>MADFAYERVLCVKNEVFVYRIPPRQSNRGYRAADWKLDAPDWTGRLRVISKGKELVLKLEDKEKGDLFAQCPVDEYPGIAVESVLDSSRYFVIRIKDEGGRSAFIGIGFADRADSFDLNVTLSDHFKGLKQDELAQDSLKELDKGPKLDLGFKEGQTITINIGGNKKSDSSKPRPRAQGGGTPGLLPPPPSSGAIKIAPPATSVSPSHKPKLISQPANPNPNSTSNVDLLLDLEPTNNLSTFQPVNNPLQSTQSASDPWGDFTGSNTSTATSANNISSNSSGEPWIQF</sequence>
<protein>
    <recommendedName>
        <fullName evidence="6">NECAP PHear domain-containing protein</fullName>
    </recommendedName>
</protein>
<dbReference type="GO" id="GO:0015031">
    <property type="term" value="P:protein transport"/>
    <property type="evidence" value="ECO:0007669"/>
    <property type="project" value="UniProtKB-KW"/>
</dbReference>
<evidence type="ECO:0000256" key="5">
    <source>
        <dbReference type="SAM" id="MobiDB-lite"/>
    </source>
</evidence>
<dbReference type="Pfam" id="PF07933">
    <property type="entry name" value="DUF1681"/>
    <property type="match status" value="1"/>
</dbReference>
<keyword evidence="8" id="KW-1185">Reference proteome</keyword>
<evidence type="ECO:0000256" key="2">
    <source>
        <dbReference type="ARBA" id="ARBA00022448"/>
    </source>
</evidence>
<dbReference type="GO" id="GO:0006897">
    <property type="term" value="P:endocytosis"/>
    <property type="evidence" value="ECO:0007669"/>
    <property type="project" value="UniProtKB-KW"/>
</dbReference>
<accession>A0AAN8PQ21</accession>
<evidence type="ECO:0000313" key="7">
    <source>
        <dbReference type="EMBL" id="KAK6175706.1"/>
    </source>
</evidence>
<comment type="caution">
    <text evidence="7">The sequence shown here is derived from an EMBL/GenBank/DDBJ whole genome shotgun (WGS) entry which is preliminary data.</text>
</comment>
<feature type="domain" description="NECAP PHear" evidence="6">
    <location>
        <begin position="6"/>
        <end position="163"/>
    </location>
</feature>
<proteinExistence type="inferred from homology"/>
<gene>
    <name evidence="7" type="ORF">SNE40_014106</name>
</gene>
<dbReference type="InterPro" id="IPR012466">
    <property type="entry name" value="NECAP_PHear"/>
</dbReference>
<feature type="region of interest" description="Disordered" evidence="5">
    <location>
        <begin position="160"/>
        <end position="228"/>
    </location>
</feature>
<organism evidence="7 8">
    <name type="scientific">Patella caerulea</name>
    <name type="common">Rayed Mediterranean limpet</name>
    <dbReference type="NCBI Taxonomy" id="87958"/>
    <lineage>
        <taxon>Eukaryota</taxon>
        <taxon>Metazoa</taxon>
        <taxon>Spiralia</taxon>
        <taxon>Lophotrochozoa</taxon>
        <taxon>Mollusca</taxon>
        <taxon>Gastropoda</taxon>
        <taxon>Patellogastropoda</taxon>
        <taxon>Patelloidea</taxon>
        <taxon>Patellidae</taxon>
        <taxon>Patella</taxon>
    </lineage>
</organism>
<name>A0AAN8PQ21_PATCE</name>
<dbReference type="Proteomes" id="UP001347796">
    <property type="component" value="Unassembled WGS sequence"/>
</dbReference>
<reference evidence="7 8" key="1">
    <citation type="submission" date="2024-01" db="EMBL/GenBank/DDBJ databases">
        <title>The genome of the rayed Mediterranean limpet Patella caerulea (Linnaeus, 1758).</title>
        <authorList>
            <person name="Anh-Thu Weber A."/>
            <person name="Halstead-Nussloch G."/>
        </authorList>
    </citation>
    <scope>NUCLEOTIDE SEQUENCE [LARGE SCALE GENOMIC DNA]</scope>
    <source>
        <strain evidence="7">AATW-2023a</strain>
        <tissue evidence="7">Whole specimen</tissue>
    </source>
</reference>
<dbReference type="CDD" id="cd13228">
    <property type="entry name" value="PHear_NECAP"/>
    <property type="match status" value="1"/>
</dbReference>
<feature type="compositionally biased region" description="Low complexity" evidence="5">
    <location>
        <begin position="263"/>
        <end position="282"/>
    </location>
</feature>
<evidence type="ECO:0000256" key="4">
    <source>
        <dbReference type="ARBA" id="ARBA00022927"/>
    </source>
</evidence>
<evidence type="ECO:0000259" key="6">
    <source>
        <dbReference type="Pfam" id="PF07933"/>
    </source>
</evidence>